<keyword evidence="3" id="KW-1185">Reference proteome</keyword>
<evidence type="ECO:0000256" key="1">
    <source>
        <dbReference type="SAM" id="Phobius"/>
    </source>
</evidence>
<comment type="caution">
    <text evidence="2">The sequence shown here is derived from an EMBL/GenBank/DDBJ whole genome shotgun (WGS) entry which is preliminary data.</text>
</comment>
<evidence type="ECO:0000313" key="2">
    <source>
        <dbReference type="EMBL" id="RVU03790.1"/>
    </source>
</evidence>
<evidence type="ECO:0000313" key="3">
    <source>
        <dbReference type="Proteomes" id="UP000282837"/>
    </source>
</evidence>
<organism evidence="2 3">
    <name type="scientific">Novosphingobium umbonatum</name>
    <dbReference type="NCBI Taxonomy" id="1908524"/>
    <lineage>
        <taxon>Bacteria</taxon>
        <taxon>Pseudomonadati</taxon>
        <taxon>Pseudomonadota</taxon>
        <taxon>Alphaproteobacteria</taxon>
        <taxon>Sphingomonadales</taxon>
        <taxon>Sphingomonadaceae</taxon>
        <taxon>Novosphingobium</taxon>
    </lineage>
</organism>
<dbReference type="Proteomes" id="UP000282837">
    <property type="component" value="Unassembled WGS sequence"/>
</dbReference>
<keyword evidence="1" id="KW-0472">Membrane</keyword>
<sequence length="372" mass="38973">MLARHQLALALALGCERVVCFARQSDPEVIALHHAAETGGAIFHLASSLHSLLSLVTAQDEVIALADGVLAWPDLAIDLLGSAGVLAQPAEGAIEAGFERLDASHAAAGAIRFPGRLVAKLEEWPSDIDIFSTLQRLALQAGVPMRVLPEDVAGTARWNLLRSENDAHAIEAPWIAQHIAEASPTPTQALAMRCVRSFGPALMHAGSGGTAVAIAGGVFAALGVLAGWFGHGGLGLCLAALAWLGFSSACVMGRFERRCLLLPRPRTAPVLIYAGIMDGALLLLLTAGLASPSQGLLQAAFAPLMLLGLLRLVPRLPDIRWAALLEDRALWALALAVAELFGLLPLAVCLSAMALLLAGVFTLSRQNQLTPR</sequence>
<name>A0A3S2Y744_9SPHN</name>
<keyword evidence="1" id="KW-1133">Transmembrane helix</keyword>
<accession>A0A3S2Y744</accession>
<keyword evidence="1" id="KW-0812">Transmembrane</keyword>
<feature type="transmembrane region" description="Helical" evidence="1">
    <location>
        <begin position="270"/>
        <end position="290"/>
    </location>
</feature>
<dbReference type="PROSITE" id="PS51257">
    <property type="entry name" value="PROKAR_LIPOPROTEIN"/>
    <property type="match status" value="1"/>
</dbReference>
<feature type="transmembrane region" description="Helical" evidence="1">
    <location>
        <begin position="201"/>
        <end position="222"/>
    </location>
</feature>
<proteinExistence type="predicted"/>
<dbReference type="AlphaFoldDB" id="A0A3S2Y744"/>
<gene>
    <name evidence="2" type="ORF">EOE18_14550</name>
</gene>
<feature type="transmembrane region" description="Helical" evidence="1">
    <location>
        <begin position="333"/>
        <end position="363"/>
    </location>
</feature>
<reference evidence="2 3" key="1">
    <citation type="submission" date="2019-01" db="EMBL/GenBank/DDBJ databases">
        <authorList>
            <person name="Chen W.-M."/>
        </authorList>
    </citation>
    <scope>NUCLEOTIDE SEQUENCE [LARGE SCALE GENOMIC DNA]</scope>
    <source>
        <strain evidence="2 3">FSY-9</strain>
    </source>
</reference>
<protein>
    <submittedName>
        <fullName evidence="2">Uncharacterized protein</fullName>
    </submittedName>
</protein>
<feature type="transmembrane region" description="Helical" evidence="1">
    <location>
        <begin position="228"/>
        <end position="249"/>
    </location>
</feature>
<dbReference type="EMBL" id="SACO01000012">
    <property type="protein sequence ID" value="RVU03790.1"/>
    <property type="molecule type" value="Genomic_DNA"/>
</dbReference>